<evidence type="ECO:0000313" key="4">
    <source>
        <dbReference type="Proteomes" id="UP000427842"/>
    </source>
</evidence>
<organism evidence="3 4">
    <name type="scientific">Komagataeibacter medellinensis</name>
    <dbReference type="NCBI Taxonomy" id="1177712"/>
    <lineage>
        <taxon>Bacteria</taxon>
        <taxon>Pseudomonadati</taxon>
        <taxon>Pseudomonadota</taxon>
        <taxon>Alphaproteobacteria</taxon>
        <taxon>Acetobacterales</taxon>
        <taxon>Acetobacteraceae</taxon>
        <taxon>Komagataeibacter</taxon>
    </lineage>
</organism>
<accession>A0ABQ6VTW5</accession>
<dbReference type="Gene3D" id="1.20.1260.30">
    <property type="match status" value="1"/>
</dbReference>
<gene>
    <name evidence="3" type="ORF">D3W54_04780</name>
</gene>
<dbReference type="EMBL" id="QYAZ01000001">
    <property type="protein sequence ID" value="KAB8123635.1"/>
    <property type="molecule type" value="Genomic_DNA"/>
</dbReference>
<dbReference type="RefSeq" id="WP_153468786.1">
    <property type="nucleotide sequence ID" value="NZ_QYAZ01000001.1"/>
</dbReference>
<keyword evidence="2" id="KW-0680">Restriction system</keyword>
<evidence type="ECO:0000313" key="3">
    <source>
        <dbReference type="EMBL" id="KAB8123635.1"/>
    </source>
</evidence>
<dbReference type="SUPFAM" id="SSF53335">
    <property type="entry name" value="S-adenosyl-L-methionine-dependent methyltransferases"/>
    <property type="match status" value="1"/>
</dbReference>
<comment type="caution">
    <text evidence="3">The sequence shown here is derived from an EMBL/GenBank/DDBJ whole genome shotgun (WGS) entry which is preliminary data.</text>
</comment>
<reference evidence="3 4" key="1">
    <citation type="submission" date="2018-09" db="EMBL/GenBank/DDBJ databases">
        <title>Genome sequence and characterization of the bcs clusters for the production of nanocellulose from the low pH resistant strain Komagataeibacter medellinensis ID13488.</title>
        <authorList>
            <person name="Hernandez-Arriaga A.M."/>
            <person name="Del Cerro C."/>
            <person name="Urbina L."/>
            <person name="Eceiza A."/>
            <person name="Retegi A."/>
            <person name="Prieto M.A."/>
        </authorList>
    </citation>
    <scope>NUCLEOTIDE SEQUENCE [LARGE SCALE GENOMIC DNA]</scope>
    <source>
        <strain evidence="3 4">ID13488</strain>
    </source>
</reference>
<proteinExistence type="inferred from homology"/>
<comment type="similarity">
    <text evidence="1">Belongs to the N(4)/N(6)-methyltransferase family.</text>
</comment>
<evidence type="ECO:0000256" key="2">
    <source>
        <dbReference type="ARBA" id="ARBA00022747"/>
    </source>
</evidence>
<protein>
    <recommendedName>
        <fullName evidence="5">Site-specific DNA-methyltransferase (adenine-specific)</fullName>
    </recommendedName>
</protein>
<evidence type="ECO:0008006" key="5">
    <source>
        <dbReference type="Google" id="ProtNLM"/>
    </source>
</evidence>
<keyword evidence="4" id="KW-1185">Reference proteome</keyword>
<name>A0ABQ6VTW5_9PROT</name>
<dbReference type="InterPro" id="IPR029063">
    <property type="entry name" value="SAM-dependent_MTases_sf"/>
</dbReference>
<dbReference type="InterPro" id="IPR038333">
    <property type="entry name" value="T1MK-like_N_sf"/>
</dbReference>
<sequence>MSIPIVSKRIWSLCHVLRDDGIVFHKFLSELTYLLFLKIAEETGREDWLPNGCRWTDLTSQPAGGMLGGYRKMLTVLGEDAPDHIVREIFRFPTTVFNHEENLRKVVDGINAIDWHEAKSDGLRFVGIHRE</sequence>
<dbReference type="Proteomes" id="UP000427842">
    <property type="component" value="Unassembled WGS sequence"/>
</dbReference>
<evidence type="ECO:0000256" key="1">
    <source>
        <dbReference type="ARBA" id="ARBA00006594"/>
    </source>
</evidence>